<proteinExistence type="predicted"/>
<evidence type="ECO:0000313" key="3">
    <source>
        <dbReference type="Proteomes" id="UP001165121"/>
    </source>
</evidence>
<protein>
    <submittedName>
        <fullName evidence="2">Unnamed protein product</fullName>
    </submittedName>
</protein>
<dbReference type="AlphaFoldDB" id="A0A9W6XSK1"/>
<evidence type="ECO:0000313" key="2">
    <source>
        <dbReference type="EMBL" id="GMF44395.1"/>
    </source>
</evidence>
<gene>
    <name evidence="2" type="ORF">Pfra01_001543700</name>
</gene>
<dbReference type="Proteomes" id="UP001165121">
    <property type="component" value="Unassembled WGS sequence"/>
</dbReference>
<reference evidence="2" key="1">
    <citation type="submission" date="2023-04" db="EMBL/GenBank/DDBJ databases">
        <title>Phytophthora fragariaefolia NBRC 109709.</title>
        <authorList>
            <person name="Ichikawa N."/>
            <person name="Sato H."/>
            <person name="Tonouchi N."/>
        </authorList>
    </citation>
    <scope>NUCLEOTIDE SEQUENCE</scope>
    <source>
        <strain evidence="2">NBRC 109709</strain>
    </source>
</reference>
<evidence type="ECO:0000256" key="1">
    <source>
        <dbReference type="SAM" id="SignalP"/>
    </source>
</evidence>
<dbReference type="EMBL" id="BSXT01001669">
    <property type="protein sequence ID" value="GMF44395.1"/>
    <property type="molecule type" value="Genomic_DNA"/>
</dbReference>
<organism evidence="2 3">
    <name type="scientific">Phytophthora fragariaefolia</name>
    <dbReference type="NCBI Taxonomy" id="1490495"/>
    <lineage>
        <taxon>Eukaryota</taxon>
        <taxon>Sar</taxon>
        <taxon>Stramenopiles</taxon>
        <taxon>Oomycota</taxon>
        <taxon>Peronosporomycetes</taxon>
        <taxon>Peronosporales</taxon>
        <taxon>Peronosporaceae</taxon>
        <taxon>Phytophthora</taxon>
    </lineage>
</organism>
<feature type="signal peptide" evidence="1">
    <location>
        <begin position="1"/>
        <end position="19"/>
    </location>
</feature>
<accession>A0A9W6XSK1</accession>
<keyword evidence="3" id="KW-1185">Reference proteome</keyword>
<sequence length="239" mass="26404">MRLALLVVATVVILYSGRGAATAAATPIHPTLLMTIASGASDVARVLNTDSSAENTKRILKLESSIDAEDEERVIAGLSKVSEKLKPMADKLKPVTKKLSPIAEKATDSTMAIAVRLKPIADKFLGKLKPIADTLMPILKPLGGKLNSNAVINRVTTKLKEFVEKVKNFKIGQATLRDRYRMAKFEYWFKQKKSPDDVKEMLKVGAGPIVNTKNQDLLTQYTAFYRWAQRDKEMKAKSS</sequence>
<name>A0A9W6XSK1_9STRA</name>
<keyword evidence="1" id="KW-0732">Signal</keyword>
<feature type="chain" id="PRO_5040829383" evidence="1">
    <location>
        <begin position="20"/>
        <end position="239"/>
    </location>
</feature>
<dbReference type="OrthoDB" id="108650at2759"/>
<comment type="caution">
    <text evidence="2">The sequence shown here is derived from an EMBL/GenBank/DDBJ whole genome shotgun (WGS) entry which is preliminary data.</text>
</comment>